<evidence type="ECO:0000256" key="1">
    <source>
        <dbReference type="SAM" id="MobiDB-lite"/>
    </source>
</evidence>
<dbReference type="AlphaFoldDB" id="A0A0K0EVB6"/>
<feature type="region of interest" description="Disordered" evidence="1">
    <location>
        <begin position="132"/>
        <end position="154"/>
    </location>
</feature>
<proteinExistence type="predicted"/>
<feature type="region of interest" description="Disordered" evidence="1">
    <location>
        <begin position="86"/>
        <end position="105"/>
    </location>
</feature>
<reference evidence="4" key="2">
    <citation type="submission" date="2015-08" db="UniProtKB">
        <authorList>
            <consortium name="WormBaseParasite"/>
        </authorList>
    </citation>
    <scope>IDENTIFICATION</scope>
</reference>
<name>A0A0K0EVB6_STRVS</name>
<keyword evidence="2" id="KW-0472">Membrane</keyword>
<keyword evidence="2" id="KW-0812">Transmembrane</keyword>
<keyword evidence="2" id="KW-1133">Transmembrane helix</keyword>
<organism evidence="3 4">
    <name type="scientific">Strongyloides venezuelensis</name>
    <name type="common">Threadworm</name>
    <dbReference type="NCBI Taxonomy" id="75913"/>
    <lineage>
        <taxon>Eukaryota</taxon>
        <taxon>Metazoa</taxon>
        <taxon>Ecdysozoa</taxon>
        <taxon>Nematoda</taxon>
        <taxon>Chromadorea</taxon>
        <taxon>Rhabditida</taxon>
        <taxon>Tylenchina</taxon>
        <taxon>Panagrolaimomorpha</taxon>
        <taxon>Strongyloidoidea</taxon>
        <taxon>Strongyloididae</taxon>
        <taxon>Strongyloides</taxon>
    </lineage>
</organism>
<evidence type="ECO:0000313" key="4">
    <source>
        <dbReference type="WBParaSite" id="SVE_0046600.1"/>
    </source>
</evidence>
<keyword evidence="3" id="KW-1185">Reference proteome</keyword>
<accession>A0A0K0EVB6</accession>
<dbReference type="WBParaSite" id="SVE_0046600.1">
    <property type="protein sequence ID" value="SVE_0046600.1"/>
    <property type="gene ID" value="SVE_0046600"/>
</dbReference>
<sequence>MTYLNYYIIFAILKVVFIPETSSFFITPSSDIKSIMRLSNDSPSESDSKESNDRIFEIESVRRPISGESKDFKDYEEYFERSTDVYVDDSNNTTEKDDSLKNSTNPTFSLTAHILIDKMLPKFDSSKEKKLTFKDEESSGGGRRKIDINTSNIF</sequence>
<protein>
    <submittedName>
        <fullName evidence="4">Uncharacterized protein</fullName>
    </submittedName>
</protein>
<evidence type="ECO:0000313" key="3">
    <source>
        <dbReference type="Proteomes" id="UP000035680"/>
    </source>
</evidence>
<dbReference type="Proteomes" id="UP000035680">
    <property type="component" value="Unassembled WGS sequence"/>
</dbReference>
<reference evidence="3" key="1">
    <citation type="submission" date="2014-07" db="EMBL/GenBank/DDBJ databases">
        <authorList>
            <person name="Martin A.A"/>
            <person name="De Silva N."/>
        </authorList>
    </citation>
    <scope>NUCLEOTIDE SEQUENCE</scope>
</reference>
<feature type="transmembrane region" description="Helical" evidence="2">
    <location>
        <begin position="6"/>
        <end position="27"/>
    </location>
</feature>
<evidence type="ECO:0000256" key="2">
    <source>
        <dbReference type="SAM" id="Phobius"/>
    </source>
</evidence>